<feature type="compositionally biased region" description="Low complexity" evidence="1">
    <location>
        <begin position="8"/>
        <end position="20"/>
    </location>
</feature>
<proteinExistence type="predicted"/>
<dbReference type="Proteomes" id="UP000504635">
    <property type="component" value="Unplaced"/>
</dbReference>
<keyword evidence="2" id="KW-1185">Reference proteome</keyword>
<feature type="compositionally biased region" description="Basic and acidic residues" evidence="1">
    <location>
        <begin position="346"/>
        <end position="364"/>
    </location>
</feature>
<protein>
    <submittedName>
        <fullName evidence="3">Uncharacterized protein LOC115886315</fullName>
    </submittedName>
</protein>
<reference evidence="3" key="1">
    <citation type="submission" date="2025-08" db="UniProtKB">
        <authorList>
            <consortium name="RefSeq"/>
        </authorList>
    </citation>
    <scope>IDENTIFICATION</scope>
    <source>
        <tissue evidence="3">Gonads</tissue>
    </source>
</reference>
<evidence type="ECO:0000256" key="1">
    <source>
        <dbReference type="SAM" id="MobiDB-lite"/>
    </source>
</evidence>
<feature type="region of interest" description="Disordered" evidence="1">
    <location>
        <begin position="1"/>
        <end position="111"/>
    </location>
</feature>
<dbReference type="PANTHER" id="PTHR34239:SF2">
    <property type="entry name" value="TRANSPOSABLE ELEMENT P TRANSPOSASE_THAP9 CONSERVED DOMAIN-CONTAINING PROTEIN"/>
    <property type="match status" value="1"/>
</dbReference>
<accession>A0A6J2YEG0</accession>
<sequence>MGNKRKYSVSTSENSSSSDSIDSEDSTERKICNIRRKIRDLQEKHRSKKRQRRSSSADGRFSPEPTSSAGRRHAGRSRPSSRRGKGSTSFRRIIIDTESDAENDSEAPPVEVNIDPTILNLLCRENETEDFADPIQKDVALQWESILKSGMKDEEKMKVMEKYKVPKNCLSCSSPKLNPEVLAAINETAIKRDERLVKVQSQMGKSLAALGKALSMLISLEPQEGDQMIPIIEALSDGARLLADIHHEQSISRQNVVSFGLDKHLKEIVGTAVDTWLFGENLGERIKNVKQIEKSGQELLKPKVLPLKKKTSDPKNSRAPPRRSSVLAGSQSFKRKFHNSHRAQYQRREQSYNRKQPERPRYRY</sequence>
<gene>
    <name evidence="3" type="primary">LOC115886315</name>
</gene>
<feature type="region of interest" description="Disordered" evidence="1">
    <location>
        <begin position="305"/>
        <end position="364"/>
    </location>
</feature>
<dbReference type="AlphaFoldDB" id="A0A6J2YEG0"/>
<evidence type="ECO:0000313" key="2">
    <source>
        <dbReference type="Proteomes" id="UP000504635"/>
    </source>
</evidence>
<dbReference type="RefSeq" id="XP_030761270.1">
    <property type="nucleotide sequence ID" value="XM_030905410.1"/>
</dbReference>
<name>A0A6J2YEG0_SITOR</name>
<feature type="compositionally biased region" description="Basic residues" evidence="1">
    <location>
        <begin position="333"/>
        <end position="345"/>
    </location>
</feature>
<dbReference type="InParanoid" id="A0A6J2YEG0"/>
<organism evidence="2 3">
    <name type="scientific">Sitophilus oryzae</name>
    <name type="common">Rice weevil</name>
    <name type="synonym">Curculio oryzae</name>
    <dbReference type="NCBI Taxonomy" id="7048"/>
    <lineage>
        <taxon>Eukaryota</taxon>
        <taxon>Metazoa</taxon>
        <taxon>Ecdysozoa</taxon>
        <taxon>Arthropoda</taxon>
        <taxon>Hexapoda</taxon>
        <taxon>Insecta</taxon>
        <taxon>Pterygota</taxon>
        <taxon>Neoptera</taxon>
        <taxon>Endopterygota</taxon>
        <taxon>Coleoptera</taxon>
        <taxon>Polyphaga</taxon>
        <taxon>Cucujiformia</taxon>
        <taxon>Curculionidae</taxon>
        <taxon>Dryophthorinae</taxon>
        <taxon>Sitophilus</taxon>
    </lineage>
</organism>
<dbReference type="KEGG" id="soy:115886315"/>
<dbReference type="OrthoDB" id="6744247at2759"/>
<feature type="compositionally biased region" description="Basic residues" evidence="1">
    <location>
        <begin position="70"/>
        <end position="85"/>
    </location>
</feature>
<dbReference type="GeneID" id="115886315"/>
<dbReference type="PANTHER" id="PTHR34239">
    <property type="entry name" value="APPLE DOMAIN-CONTAINING PROTEIN"/>
    <property type="match status" value="1"/>
</dbReference>
<evidence type="ECO:0000313" key="3">
    <source>
        <dbReference type="RefSeq" id="XP_030761270.1"/>
    </source>
</evidence>